<comment type="subcellular location">
    <subcellularLocation>
        <location evidence="1">Plastid</location>
        <location evidence="1">Chloroplast</location>
    </subcellularLocation>
</comment>
<dbReference type="NCBIfam" id="TIGR00231">
    <property type="entry name" value="small_GTP"/>
    <property type="match status" value="1"/>
</dbReference>
<accession>L1J3N6</accession>
<dbReference type="GO" id="GO:0006886">
    <property type="term" value="P:intracellular protein transport"/>
    <property type="evidence" value="ECO:0007669"/>
    <property type="project" value="TreeGrafter"/>
</dbReference>
<protein>
    <submittedName>
        <fullName evidence="6 7">Uncharacterized protein</fullName>
    </submittedName>
</protein>
<dbReference type="RefSeq" id="XP_005829719.1">
    <property type="nucleotide sequence ID" value="XM_005829662.1"/>
</dbReference>
<dbReference type="SMART" id="SM00177">
    <property type="entry name" value="ARF"/>
    <property type="match status" value="1"/>
</dbReference>
<organism evidence="6">
    <name type="scientific">Guillardia theta (strain CCMP2712)</name>
    <name type="common">Cryptophyte</name>
    <dbReference type="NCBI Taxonomy" id="905079"/>
    <lineage>
        <taxon>Eukaryota</taxon>
        <taxon>Cryptophyceae</taxon>
        <taxon>Pyrenomonadales</taxon>
        <taxon>Geminigeraceae</taxon>
        <taxon>Guillardia</taxon>
    </lineage>
</organism>
<dbReference type="KEGG" id="gtt:GUITHDRAFT_175454"/>
<dbReference type="GO" id="GO:0046872">
    <property type="term" value="F:metal ion binding"/>
    <property type="evidence" value="ECO:0007669"/>
    <property type="project" value="UniProtKB-KW"/>
</dbReference>
<dbReference type="PROSITE" id="PS51419">
    <property type="entry name" value="RAB"/>
    <property type="match status" value="1"/>
</dbReference>
<evidence type="ECO:0000256" key="2">
    <source>
        <dbReference type="ARBA" id="ARBA00022741"/>
    </source>
</evidence>
<dbReference type="GO" id="GO:0005525">
    <property type="term" value="F:GTP binding"/>
    <property type="evidence" value="ECO:0007669"/>
    <property type="project" value="UniProtKB-KW"/>
</dbReference>
<evidence type="ECO:0000313" key="6">
    <source>
        <dbReference type="EMBL" id="EKX42739.1"/>
    </source>
</evidence>
<name>L1J3N6_GUITC</name>
<reference evidence="7" key="3">
    <citation type="submission" date="2016-03" db="UniProtKB">
        <authorList>
            <consortium name="EnsemblProtists"/>
        </authorList>
    </citation>
    <scope>IDENTIFICATION</scope>
</reference>
<keyword evidence="5" id="KW-0460">Magnesium</keyword>
<dbReference type="InterPro" id="IPR006689">
    <property type="entry name" value="Small_GTPase_ARF/SAR"/>
</dbReference>
<dbReference type="EMBL" id="JH993015">
    <property type="protein sequence ID" value="EKX42739.1"/>
    <property type="molecule type" value="Genomic_DNA"/>
</dbReference>
<dbReference type="eggNOG" id="KOG0076">
    <property type="taxonomic scope" value="Eukaryota"/>
</dbReference>
<keyword evidence="8" id="KW-1185">Reference proteome</keyword>
<evidence type="ECO:0000256" key="3">
    <source>
        <dbReference type="ARBA" id="ARBA00023134"/>
    </source>
</evidence>
<dbReference type="PaxDb" id="55529-EKX42739"/>
<dbReference type="GO" id="GO:0009507">
    <property type="term" value="C:chloroplast"/>
    <property type="evidence" value="ECO:0007669"/>
    <property type="project" value="UniProtKB-SubCell"/>
</dbReference>
<feature type="binding site" evidence="4">
    <location>
        <position position="87"/>
    </location>
    <ligand>
        <name>GTP</name>
        <dbReference type="ChEBI" id="CHEBI:37565"/>
    </ligand>
</feature>
<gene>
    <name evidence="6" type="ORF">GUITHDRAFT_175454</name>
</gene>
<evidence type="ECO:0000256" key="1">
    <source>
        <dbReference type="ARBA" id="ARBA00004229"/>
    </source>
</evidence>
<evidence type="ECO:0000256" key="4">
    <source>
        <dbReference type="PIRSR" id="PIRSR606689-1"/>
    </source>
</evidence>
<dbReference type="OMA" id="HGFYKYM"/>
<dbReference type="GeneID" id="17299287"/>
<evidence type="ECO:0000313" key="7">
    <source>
        <dbReference type="EnsemblProtists" id="EKX42739"/>
    </source>
</evidence>
<dbReference type="GO" id="GO:0034067">
    <property type="term" value="P:protein localization to Golgi apparatus"/>
    <property type="evidence" value="ECO:0007669"/>
    <property type="project" value="TreeGrafter"/>
</dbReference>
<dbReference type="InterPro" id="IPR005225">
    <property type="entry name" value="Small_GTP-bd"/>
</dbReference>
<dbReference type="EnsemblProtists" id="EKX42739">
    <property type="protein sequence ID" value="EKX42739"/>
    <property type="gene ID" value="GUITHDRAFT_175454"/>
</dbReference>
<feature type="binding site" evidence="4">
    <location>
        <begin position="24"/>
        <end position="31"/>
    </location>
    <ligand>
        <name>GTP</name>
        <dbReference type="ChEBI" id="CHEBI:37565"/>
    </ligand>
</feature>
<dbReference type="GO" id="GO:0003924">
    <property type="term" value="F:GTPase activity"/>
    <property type="evidence" value="ECO:0007669"/>
    <property type="project" value="InterPro"/>
</dbReference>
<keyword evidence="2 4" id="KW-0547">Nucleotide-binding</keyword>
<dbReference type="InterPro" id="IPR024156">
    <property type="entry name" value="Small_GTPase_ARF"/>
</dbReference>
<dbReference type="GO" id="GO:0005794">
    <property type="term" value="C:Golgi apparatus"/>
    <property type="evidence" value="ECO:0007669"/>
    <property type="project" value="TreeGrafter"/>
</dbReference>
<dbReference type="Gene3D" id="3.40.50.300">
    <property type="entry name" value="P-loop containing nucleotide triphosphate hydrolases"/>
    <property type="match status" value="1"/>
</dbReference>
<reference evidence="6 8" key="1">
    <citation type="journal article" date="2012" name="Nature">
        <title>Algal genomes reveal evolutionary mosaicism and the fate of nucleomorphs.</title>
        <authorList>
            <consortium name="DOE Joint Genome Institute"/>
            <person name="Curtis B.A."/>
            <person name="Tanifuji G."/>
            <person name="Burki F."/>
            <person name="Gruber A."/>
            <person name="Irimia M."/>
            <person name="Maruyama S."/>
            <person name="Arias M.C."/>
            <person name="Ball S.G."/>
            <person name="Gile G.H."/>
            <person name="Hirakawa Y."/>
            <person name="Hopkins J.F."/>
            <person name="Kuo A."/>
            <person name="Rensing S.A."/>
            <person name="Schmutz J."/>
            <person name="Symeonidi A."/>
            <person name="Elias M."/>
            <person name="Eveleigh R.J."/>
            <person name="Herman E.K."/>
            <person name="Klute M.J."/>
            <person name="Nakayama T."/>
            <person name="Obornik M."/>
            <person name="Reyes-Prieto A."/>
            <person name="Armbrust E.V."/>
            <person name="Aves S.J."/>
            <person name="Beiko R.G."/>
            <person name="Coutinho P."/>
            <person name="Dacks J.B."/>
            <person name="Durnford D.G."/>
            <person name="Fast N.M."/>
            <person name="Green B.R."/>
            <person name="Grisdale C.J."/>
            <person name="Hempel F."/>
            <person name="Henrissat B."/>
            <person name="Hoppner M.P."/>
            <person name="Ishida K."/>
            <person name="Kim E."/>
            <person name="Koreny L."/>
            <person name="Kroth P.G."/>
            <person name="Liu Y."/>
            <person name="Malik S.B."/>
            <person name="Maier U.G."/>
            <person name="McRose D."/>
            <person name="Mock T."/>
            <person name="Neilson J.A."/>
            <person name="Onodera N.T."/>
            <person name="Poole A.M."/>
            <person name="Pritham E.J."/>
            <person name="Richards T.A."/>
            <person name="Rocap G."/>
            <person name="Roy S.W."/>
            <person name="Sarai C."/>
            <person name="Schaack S."/>
            <person name="Shirato S."/>
            <person name="Slamovits C.H."/>
            <person name="Spencer D.F."/>
            <person name="Suzuki S."/>
            <person name="Worden A.Z."/>
            <person name="Zauner S."/>
            <person name="Barry K."/>
            <person name="Bell C."/>
            <person name="Bharti A.K."/>
            <person name="Crow J.A."/>
            <person name="Grimwood J."/>
            <person name="Kramer R."/>
            <person name="Lindquist E."/>
            <person name="Lucas S."/>
            <person name="Salamov A."/>
            <person name="McFadden G.I."/>
            <person name="Lane C.E."/>
            <person name="Keeling P.J."/>
            <person name="Gray M.W."/>
            <person name="Grigoriev I.V."/>
            <person name="Archibald J.M."/>
        </authorList>
    </citation>
    <scope>NUCLEOTIDE SEQUENCE</scope>
    <source>
        <strain evidence="6 8">CCMP2712</strain>
    </source>
</reference>
<reference evidence="8" key="2">
    <citation type="submission" date="2012-11" db="EMBL/GenBank/DDBJ databases">
        <authorList>
            <person name="Kuo A."/>
            <person name="Curtis B.A."/>
            <person name="Tanifuji G."/>
            <person name="Burki F."/>
            <person name="Gruber A."/>
            <person name="Irimia M."/>
            <person name="Maruyama S."/>
            <person name="Arias M.C."/>
            <person name="Ball S.G."/>
            <person name="Gile G.H."/>
            <person name="Hirakawa Y."/>
            <person name="Hopkins J.F."/>
            <person name="Rensing S.A."/>
            <person name="Schmutz J."/>
            <person name="Symeonidi A."/>
            <person name="Elias M."/>
            <person name="Eveleigh R.J."/>
            <person name="Herman E.K."/>
            <person name="Klute M.J."/>
            <person name="Nakayama T."/>
            <person name="Obornik M."/>
            <person name="Reyes-Prieto A."/>
            <person name="Armbrust E.V."/>
            <person name="Aves S.J."/>
            <person name="Beiko R.G."/>
            <person name="Coutinho P."/>
            <person name="Dacks J.B."/>
            <person name="Durnford D.G."/>
            <person name="Fast N.M."/>
            <person name="Green B.R."/>
            <person name="Grisdale C."/>
            <person name="Hempe F."/>
            <person name="Henrissat B."/>
            <person name="Hoppner M.P."/>
            <person name="Ishida K.-I."/>
            <person name="Kim E."/>
            <person name="Koreny L."/>
            <person name="Kroth P.G."/>
            <person name="Liu Y."/>
            <person name="Malik S.-B."/>
            <person name="Maier U.G."/>
            <person name="McRose D."/>
            <person name="Mock T."/>
            <person name="Neilson J.A."/>
            <person name="Onodera N.T."/>
            <person name="Poole A.M."/>
            <person name="Pritham E.J."/>
            <person name="Richards T.A."/>
            <person name="Rocap G."/>
            <person name="Roy S.W."/>
            <person name="Sarai C."/>
            <person name="Schaack S."/>
            <person name="Shirato S."/>
            <person name="Slamovits C.H."/>
            <person name="Spencer D.F."/>
            <person name="Suzuki S."/>
            <person name="Worden A.Z."/>
            <person name="Zauner S."/>
            <person name="Barry K."/>
            <person name="Bell C."/>
            <person name="Bharti A.K."/>
            <person name="Crow J.A."/>
            <person name="Grimwood J."/>
            <person name="Kramer R."/>
            <person name="Lindquist E."/>
            <person name="Lucas S."/>
            <person name="Salamov A."/>
            <person name="McFadden G.I."/>
            <person name="Lane C.E."/>
            <person name="Keeling P.J."/>
            <person name="Gray M.W."/>
            <person name="Grigoriev I.V."/>
            <person name="Archibald J.M."/>
        </authorList>
    </citation>
    <scope>NUCLEOTIDE SEQUENCE</scope>
    <source>
        <strain evidence="8">CCMP2712</strain>
    </source>
</reference>
<dbReference type="PANTHER" id="PTHR45909">
    <property type="entry name" value="ADP-RIBOSYLATION FACTOR-RELATED PROTEIN 1"/>
    <property type="match status" value="1"/>
</dbReference>
<dbReference type="PANTHER" id="PTHR45909:SF1">
    <property type="entry name" value="ADP-RIBOSYLATION FACTOR-RELATED PROTEIN 1"/>
    <property type="match status" value="1"/>
</dbReference>
<dbReference type="SUPFAM" id="SSF52540">
    <property type="entry name" value="P-loop containing nucleoside triphosphate hydrolases"/>
    <property type="match status" value="1"/>
</dbReference>
<dbReference type="OrthoDB" id="414781at2759"/>
<evidence type="ECO:0000313" key="8">
    <source>
        <dbReference type="Proteomes" id="UP000011087"/>
    </source>
</evidence>
<dbReference type="PRINTS" id="PR00449">
    <property type="entry name" value="RASTRNSFRMNG"/>
</dbReference>
<keyword evidence="5" id="KW-0479">Metal-binding</keyword>
<dbReference type="Proteomes" id="UP000011087">
    <property type="component" value="Unassembled WGS sequence"/>
</dbReference>
<keyword evidence="3 4" id="KW-0342">GTP-binding</keyword>
<dbReference type="GO" id="GO:0043001">
    <property type="term" value="P:Golgi to plasma membrane protein transport"/>
    <property type="evidence" value="ECO:0007669"/>
    <property type="project" value="TreeGrafter"/>
</dbReference>
<dbReference type="AlphaFoldDB" id="L1J3N6"/>
<dbReference type="PROSITE" id="PS51422">
    <property type="entry name" value="SAR1"/>
    <property type="match status" value="1"/>
</dbReference>
<dbReference type="STRING" id="905079.L1J3N6"/>
<dbReference type="InterPro" id="IPR027417">
    <property type="entry name" value="P-loop_NTPase"/>
</dbReference>
<dbReference type="SMART" id="SM00178">
    <property type="entry name" value="SAR"/>
    <property type="match status" value="1"/>
</dbReference>
<feature type="binding site" evidence="5">
    <location>
        <position position="65"/>
    </location>
    <ligand>
        <name>Mg(2+)</name>
        <dbReference type="ChEBI" id="CHEBI:18420"/>
    </ligand>
</feature>
<sequence>MFSLISGLCQSYLEKKQYHLLLLGLDGSGKTSLLERIRFEASKTSSSEKRTEQELQLSLQKISSTVGLNIGRITLKSANVMIWDLGGQEALRGIWDKYYSDAHGLVWVVDASDPSRFEEALQTLEGLLEEPELQDVPLLIFVNKQDKQGAVKLDEIRQKALPQSGTLMHQRQLRIISVSAFQACSGSEETVMDGMNWMIDSLNKQPNFEHRR</sequence>
<evidence type="ECO:0000256" key="5">
    <source>
        <dbReference type="PIRSR" id="PIRSR606689-2"/>
    </source>
</evidence>
<dbReference type="HOGENOM" id="CLU_040729_7_2_1"/>
<dbReference type="PROSITE" id="PS51417">
    <property type="entry name" value="ARF"/>
    <property type="match status" value="1"/>
</dbReference>
<proteinExistence type="predicted"/>
<feature type="binding site" evidence="4">
    <location>
        <begin position="143"/>
        <end position="146"/>
    </location>
    <ligand>
        <name>GTP</name>
        <dbReference type="ChEBI" id="CHEBI:37565"/>
    </ligand>
</feature>
<dbReference type="Pfam" id="PF00025">
    <property type="entry name" value="Arf"/>
    <property type="match status" value="1"/>
</dbReference>
<feature type="binding site" evidence="5">
    <location>
        <position position="31"/>
    </location>
    <ligand>
        <name>Mg(2+)</name>
        <dbReference type="ChEBI" id="CHEBI:18420"/>
    </ligand>
</feature>